<dbReference type="PANTHER" id="PTHR43738:SF2">
    <property type="entry name" value="ABC TRANSPORTER PERMEASE"/>
    <property type="match status" value="1"/>
</dbReference>
<keyword evidence="11" id="KW-1185">Reference proteome</keyword>
<dbReference type="PANTHER" id="PTHR43738">
    <property type="entry name" value="ABC TRANSPORTER, MEMBRANE PROTEIN"/>
    <property type="match status" value="1"/>
</dbReference>
<feature type="compositionally biased region" description="Basic and acidic residues" evidence="6">
    <location>
        <begin position="246"/>
        <end position="265"/>
    </location>
</feature>
<reference evidence="11" key="1">
    <citation type="submission" date="2015-09" db="EMBL/GenBank/DDBJ databases">
        <authorList>
            <person name="Rodrigo-Torres L."/>
            <person name="Arahal D.R."/>
        </authorList>
    </citation>
    <scope>NUCLEOTIDE SEQUENCE [LARGE SCALE GENOMIC DNA]</scope>
    <source>
        <strain evidence="11">CECT 4293</strain>
    </source>
</reference>
<evidence type="ECO:0000256" key="3">
    <source>
        <dbReference type="ARBA" id="ARBA00022692"/>
    </source>
</evidence>
<evidence type="ECO:0000256" key="6">
    <source>
        <dbReference type="SAM" id="MobiDB-lite"/>
    </source>
</evidence>
<evidence type="ECO:0000256" key="2">
    <source>
        <dbReference type="ARBA" id="ARBA00022475"/>
    </source>
</evidence>
<dbReference type="Pfam" id="PF02687">
    <property type="entry name" value="FtsX"/>
    <property type="match status" value="1"/>
</dbReference>
<keyword evidence="2" id="KW-1003">Cell membrane</keyword>
<evidence type="ECO:0000256" key="7">
    <source>
        <dbReference type="SAM" id="Phobius"/>
    </source>
</evidence>
<comment type="subcellular location">
    <subcellularLocation>
        <location evidence="1">Cell membrane</location>
        <topology evidence="1">Multi-pass membrane protein</topology>
    </subcellularLocation>
</comment>
<dbReference type="InterPro" id="IPR025857">
    <property type="entry name" value="MacB_PCD"/>
</dbReference>
<evidence type="ECO:0000313" key="11">
    <source>
        <dbReference type="Proteomes" id="UP000050786"/>
    </source>
</evidence>
<feature type="transmembrane region" description="Helical" evidence="7">
    <location>
        <begin position="397"/>
        <end position="421"/>
    </location>
</feature>
<feature type="transmembrane region" description="Helical" evidence="7">
    <location>
        <begin position="337"/>
        <end position="357"/>
    </location>
</feature>
<keyword evidence="3 7" id="KW-0812">Transmembrane</keyword>
<gene>
    <name evidence="10" type="ORF">RUM4293_03404</name>
</gene>
<evidence type="ECO:0000259" key="8">
    <source>
        <dbReference type="Pfam" id="PF02687"/>
    </source>
</evidence>
<dbReference type="Pfam" id="PF12704">
    <property type="entry name" value="MacB_PCD"/>
    <property type="match status" value="1"/>
</dbReference>
<evidence type="ECO:0000259" key="9">
    <source>
        <dbReference type="Pfam" id="PF12704"/>
    </source>
</evidence>
<evidence type="ECO:0000256" key="1">
    <source>
        <dbReference type="ARBA" id="ARBA00004651"/>
    </source>
</evidence>
<dbReference type="RefSeq" id="WP_058274489.1">
    <property type="nucleotide sequence ID" value="NZ_CYPS01000047.1"/>
</dbReference>
<dbReference type="AlphaFoldDB" id="A0A0P1E808"/>
<feature type="domain" description="ABC3 transporter permease C-terminal" evidence="8">
    <location>
        <begin position="341"/>
        <end position="458"/>
    </location>
</feature>
<feature type="transmembrane region" description="Helical" evidence="7">
    <location>
        <begin position="14"/>
        <end position="33"/>
    </location>
</feature>
<feature type="region of interest" description="Disordered" evidence="6">
    <location>
        <begin position="228"/>
        <end position="286"/>
    </location>
</feature>
<dbReference type="EMBL" id="CYPS01000047">
    <property type="protein sequence ID" value="CUH44499.1"/>
    <property type="molecule type" value="Genomic_DNA"/>
</dbReference>
<keyword evidence="5 7" id="KW-0472">Membrane</keyword>
<name>A0A0P1E808_9RHOB</name>
<dbReference type="InterPro" id="IPR051125">
    <property type="entry name" value="ABC-4/HrtB_transporter"/>
</dbReference>
<proteinExistence type="predicted"/>
<dbReference type="GO" id="GO:0005886">
    <property type="term" value="C:plasma membrane"/>
    <property type="evidence" value="ECO:0007669"/>
    <property type="project" value="UniProtKB-SubCell"/>
</dbReference>
<keyword evidence="4 7" id="KW-1133">Transmembrane helix</keyword>
<feature type="domain" description="MacB-like periplasmic core" evidence="9">
    <location>
        <begin position="17"/>
        <end position="208"/>
    </location>
</feature>
<accession>A0A0P1E808</accession>
<protein>
    <submittedName>
        <fullName evidence="10">Acidobacterial duplicated orphan permease</fullName>
    </submittedName>
</protein>
<sequence length="467" mass="49786">MFNLCYKSLLNRRFIAALTVLSIALSVALIVGVERLRTEARAGFANSASGIDLIIAARGNDVQILMATVFGVGTTGAGISWDSYEMIEDLPQISWTVPIMMGDNHRGYPVIGTSEQYFDHFRHSGGQQLIFAEGVPFKSPDGAVIGAKVAQAFGYTSGTEIVNAHGSGEVAFDVHDEAPFTVTGVLGHTGTAVDRMVFVSLDGFDALHEEPAVAVADPFALVDAPEVAEEHEDHDHVELDEPDEHEEGHQEHDDRHAHGSGHEDEGQTVTTSDGHDHDGHDHEPGTINAIFAGLEEKTAVLSVQRQLADHRDEALTAVLPNVALLQLWSITSTAETALRLMAGAVAVAGMIGMVVMLSASLDNRRREFAILRSVGATPAGVFYLILLEAVLLLSAGIVLGVIALSALTLVIDPLLAANFGLRIGVGVPSFREVLLIAIVFCSGLLASIIPALRVYRMTLSDGLSVRL</sequence>
<evidence type="ECO:0000256" key="4">
    <source>
        <dbReference type="ARBA" id="ARBA00022989"/>
    </source>
</evidence>
<feature type="transmembrane region" description="Helical" evidence="7">
    <location>
        <begin position="433"/>
        <end position="455"/>
    </location>
</feature>
<evidence type="ECO:0000256" key="5">
    <source>
        <dbReference type="ARBA" id="ARBA00023136"/>
    </source>
</evidence>
<evidence type="ECO:0000313" key="10">
    <source>
        <dbReference type="EMBL" id="CUH44499.1"/>
    </source>
</evidence>
<organism evidence="10 11">
    <name type="scientific">Ruegeria atlantica</name>
    <dbReference type="NCBI Taxonomy" id="81569"/>
    <lineage>
        <taxon>Bacteria</taxon>
        <taxon>Pseudomonadati</taxon>
        <taxon>Pseudomonadota</taxon>
        <taxon>Alphaproteobacteria</taxon>
        <taxon>Rhodobacterales</taxon>
        <taxon>Roseobacteraceae</taxon>
        <taxon>Ruegeria</taxon>
    </lineage>
</organism>
<dbReference type="Proteomes" id="UP000050786">
    <property type="component" value="Unassembled WGS sequence"/>
</dbReference>
<feature type="transmembrane region" description="Helical" evidence="7">
    <location>
        <begin position="369"/>
        <end position="391"/>
    </location>
</feature>
<dbReference type="InterPro" id="IPR003838">
    <property type="entry name" value="ABC3_permease_C"/>
</dbReference>
<feature type="compositionally biased region" description="Basic and acidic residues" evidence="6">
    <location>
        <begin position="273"/>
        <end position="284"/>
    </location>
</feature>